<feature type="disulfide bond" evidence="11">
    <location>
        <begin position="472"/>
        <end position="533"/>
    </location>
</feature>
<dbReference type="SUPFAM" id="SSF48726">
    <property type="entry name" value="Immunoglobulin"/>
    <property type="match status" value="2"/>
</dbReference>
<feature type="chain" id="PRO_5018777113" evidence="14">
    <location>
        <begin position="28"/>
        <end position="1263"/>
    </location>
</feature>
<dbReference type="Pfam" id="PF00530">
    <property type="entry name" value="SRCR"/>
    <property type="match status" value="9"/>
</dbReference>
<dbReference type="SMART" id="SM00202">
    <property type="entry name" value="SR"/>
    <property type="match status" value="9"/>
</dbReference>
<feature type="disulfide bond" evidence="11">
    <location>
        <begin position="503"/>
        <end position="513"/>
    </location>
</feature>
<keyword evidence="18" id="KW-1185">Reference proteome</keyword>
<evidence type="ECO:0000256" key="4">
    <source>
        <dbReference type="ARBA" id="ARBA00022692"/>
    </source>
</evidence>
<feature type="disulfide bond" evidence="11">
    <location>
        <begin position="402"/>
        <end position="412"/>
    </location>
</feature>
<dbReference type="Gene3D" id="3.10.250.10">
    <property type="entry name" value="SRCR-like domain"/>
    <property type="match status" value="9"/>
</dbReference>
<dbReference type="GeneTree" id="ENSGT00940000166622"/>
<dbReference type="RefSeq" id="XP_019740553.1">
    <property type="nucleotide sequence ID" value="XM_019884994.1"/>
</dbReference>
<evidence type="ECO:0000256" key="10">
    <source>
        <dbReference type="ARBA" id="ARBA00023180"/>
    </source>
</evidence>
<name>A0A3Q2XMJ3_HIPCM</name>
<keyword evidence="8 13" id="KW-0472">Membrane</keyword>
<feature type="domain" description="SRCR" evidence="15">
    <location>
        <begin position="742"/>
        <end position="842"/>
    </location>
</feature>
<feature type="domain" description="Ig-like" evidence="16">
    <location>
        <begin position="1049"/>
        <end position="1131"/>
    </location>
</feature>
<keyword evidence="7 13" id="KW-1133">Transmembrane helix</keyword>
<dbReference type="InterPro" id="IPR013783">
    <property type="entry name" value="Ig-like_fold"/>
</dbReference>
<keyword evidence="5 14" id="KW-0732">Signal</keyword>
<dbReference type="InterPro" id="IPR003599">
    <property type="entry name" value="Ig_sub"/>
</dbReference>
<dbReference type="InterPro" id="IPR036772">
    <property type="entry name" value="SRCR-like_dom_sf"/>
</dbReference>
<evidence type="ECO:0000313" key="18">
    <source>
        <dbReference type="Proteomes" id="UP000264820"/>
    </source>
</evidence>
<feature type="disulfide bond" evidence="11">
    <location>
        <begin position="202"/>
        <end position="212"/>
    </location>
</feature>
<dbReference type="STRING" id="109280.ENSHCOP00000005863"/>
<feature type="disulfide bond" evidence="11">
    <location>
        <begin position="303"/>
        <end position="313"/>
    </location>
</feature>
<comment type="subcellular location">
    <subcellularLocation>
        <location evidence="1">Membrane</location>
        <topology evidence="1">Single-pass membrane protein</topology>
    </subcellularLocation>
    <subcellularLocation>
        <location evidence="2">Secreted</location>
    </subcellularLocation>
</comment>
<organism evidence="17 18">
    <name type="scientific">Hippocampus comes</name>
    <name type="common">Tiger tail seahorse</name>
    <dbReference type="NCBI Taxonomy" id="109280"/>
    <lineage>
        <taxon>Eukaryota</taxon>
        <taxon>Metazoa</taxon>
        <taxon>Chordata</taxon>
        <taxon>Craniata</taxon>
        <taxon>Vertebrata</taxon>
        <taxon>Euteleostomi</taxon>
        <taxon>Actinopterygii</taxon>
        <taxon>Neopterygii</taxon>
        <taxon>Teleostei</taxon>
        <taxon>Neoteleostei</taxon>
        <taxon>Acanthomorphata</taxon>
        <taxon>Syngnathiaria</taxon>
        <taxon>Syngnathiformes</taxon>
        <taxon>Syngnathoidei</taxon>
        <taxon>Syngnathidae</taxon>
        <taxon>Hippocampus</taxon>
    </lineage>
</organism>
<feature type="domain" description="SRCR" evidence="15">
    <location>
        <begin position="135"/>
        <end position="229"/>
    </location>
</feature>
<feature type="disulfide bond" evidence="11">
    <location>
        <begin position="101"/>
        <end position="111"/>
    </location>
</feature>
<feature type="disulfide bond" evidence="11">
    <location>
        <begin position="272"/>
        <end position="333"/>
    </location>
</feature>
<dbReference type="FunFam" id="3.10.250.10:FF:000016">
    <property type="entry name" value="Scavenger receptor cysteine-rich protein type 12"/>
    <property type="match status" value="1"/>
</dbReference>
<feature type="disulfide bond" evidence="11">
    <location>
        <begin position="662"/>
        <end position="726"/>
    </location>
</feature>
<dbReference type="SUPFAM" id="SSF56487">
    <property type="entry name" value="SRCR-like"/>
    <property type="match status" value="9"/>
</dbReference>
<protein>
    <submittedName>
        <fullName evidence="17">Scavenger receptor cysteine-rich type 1 protein M130-like</fullName>
    </submittedName>
</protein>
<dbReference type="PROSITE" id="PS50835">
    <property type="entry name" value="IG_LIKE"/>
    <property type="match status" value="2"/>
</dbReference>
<keyword evidence="9 11" id="KW-1015">Disulfide bond</keyword>
<keyword evidence="10" id="KW-0325">Glycoprotein</keyword>
<feature type="domain" description="SRCR" evidence="15">
    <location>
        <begin position="234"/>
        <end position="334"/>
    </location>
</feature>
<feature type="disulfide bond" evidence="11">
    <location>
        <begin position="459"/>
        <end position="523"/>
    </location>
</feature>
<dbReference type="InterPro" id="IPR036179">
    <property type="entry name" value="Ig-like_dom_sf"/>
</dbReference>
<dbReference type="AlphaFoldDB" id="A0A3Q2XMJ3"/>
<reference evidence="17" key="1">
    <citation type="submission" date="2025-08" db="UniProtKB">
        <authorList>
            <consortium name="Ensembl"/>
        </authorList>
    </citation>
    <scope>IDENTIFICATION</scope>
</reference>
<dbReference type="PRINTS" id="PR00258">
    <property type="entry name" value="SPERACTRCPTR"/>
</dbReference>
<feature type="domain" description="SRCR" evidence="15">
    <location>
        <begin position="434"/>
        <end position="534"/>
    </location>
</feature>
<feature type="disulfide bond" evidence="11">
    <location>
        <begin position="706"/>
        <end position="716"/>
    </location>
</feature>
<evidence type="ECO:0000256" key="5">
    <source>
        <dbReference type="ARBA" id="ARBA00022729"/>
    </source>
</evidence>
<evidence type="ECO:0000256" key="14">
    <source>
        <dbReference type="SAM" id="SignalP"/>
    </source>
</evidence>
<evidence type="ECO:0000256" key="11">
    <source>
        <dbReference type="PROSITE-ProRule" id="PRU00196"/>
    </source>
</evidence>
<evidence type="ECO:0000256" key="3">
    <source>
        <dbReference type="ARBA" id="ARBA00022525"/>
    </source>
</evidence>
<keyword evidence="6" id="KW-0677">Repeat</keyword>
<dbReference type="OMA" id="WEMSNAD"/>
<feature type="disulfide bond" evidence="11">
    <location>
        <begin position="914"/>
        <end position="924"/>
    </location>
</feature>
<feature type="disulfide bond" evidence="11">
    <location>
        <begin position="259"/>
        <end position="323"/>
    </location>
</feature>
<feature type="domain" description="SRCR" evidence="15">
    <location>
        <begin position="337"/>
        <end position="429"/>
    </location>
</feature>
<feature type="disulfide bond" evidence="11">
    <location>
        <begin position="603"/>
        <end position="613"/>
    </location>
</feature>
<feature type="disulfide bond" evidence="11">
    <location>
        <begin position="675"/>
        <end position="736"/>
    </location>
</feature>
<keyword evidence="4 13" id="KW-0812">Transmembrane</keyword>
<dbReference type="PANTHER" id="PTHR48071">
    <property type="entry name" value="SRCR DOMAIN-CONTAINING PROTEIN"/>
    <property type="match status" value="1"/>
</dbReference>
<feature type="disulfide bond" evidence="11">
    <location>
        <begin position="780"/>
        <end position="841"/>
    </location>
</feature>
<dbReference type="PANTHER" id="PTHR48071:SF15">
    <property type="entry name" value="SRCR DOMAIN-CONTAINING PROTEIN"/>
    <property type="match status" value="1"/>
</dbReference>
<evidence type="ECO:0000259" key="15">
    <source>
        <dbReference type="PROSITE" id="PS50287"/>
    </source>
</evidence>
<feature type="region of interest" description="Disordered" evidence="12">
    <location>
        <begin position="1206"/>
        <end position="1244"/>
    </location>
</feature>
<evidence type="ECO:0000256" key="13">
    <source>
        <dbReference type="SAM" id="Phobius"/>
    </source>
</evidence>
<reference evidence="17" key="2">
    <citation type="submission" date="2025-09" db="UniProtKB">
        <authorList>
            <consortium name="Ensembl"/>
        </authorList>
    </citation>
    <scope>IDENTIFICATION</scope>
</reference>
<dbReference type="OrthoDB" id="536948at2759"/>
<evidence type="ECO:0000256" key="7">
    <source>
        <dbReference type="ARBA" id="ARBA00022989"/>
    </source>
</evidence>
<dbReference type="RefSeq" id="XP_019740552.1">
    <property type="nucleotide sequence ID" value="XM_019884993.1"/>
</dbReference>
<dbReference type="PROSITE" id="PS50287">
    <property type="entry name" value="SRCR_2"/>
    <property type="match status" value="9"/>
</dbReference>
<dbReference type="InterPro" id="IPR007110">
    <property type="entry name" value="Ig-like_dom"/>
</dbReference>
<evidence type="ECO:0000256" key="6">
    <source>
        <dbReference type="ARBA" id="ARBA00022737"/>
    </source>
</evidence>
<dbReference type="InterPro" id="IPR001190">
    <property type="entry name" value="SRCR"/>
</dbReference>
<feature type="disulfide bond" evidence="11">
    <location>
        <begin position="883"/>
        <end position="944"/>
    </location>
</feature>
<dbReference type="PROSITE" id="PS00420">
    <property type="entry name" value="SRCR_1"/>
    <property type="match status" value="2"/>
</dbReference>
<dbReference type="Ensembl" id="ENSHCOT00000004648.1">
    <property type="protein sequence ID" value="ENSHCOP00000005863.1"/>
    <property type="gene ID" value="ENSHCOG00000007570.1"/>
</dbReference>
<evidence type="ECO:0000256" key="9">
    <source>
        <dbReference type="ARBA" id="ARBA00023157"/>
    </source>
</evidence>
<evidence type="ECO:0000259" key="16">
    <source>
        <dbReference type="PROSITE" id="PS50835"/>
    </source>
</evidence>
<feature type="disulfide bond" evidence="11">
    <location>
        <begin position="767"/>
        <end position="831"/>
    </location>
</feature>
<evidence type="ECO:0000256" key="1">
    <source>
        <dbReference type="ARBA" id="ARBA00004167"/>
    </source>
</evidence>
<dbReference type="Gene3D" id="2.60.40.10">
    <property type="entry name" value="Immunoglobulins"/>
    <property type="match status" value="2"/>
</dbReference>
<accession>A0A3Q2XMJ3</accession>
<dbReference type="GeneID" id="109524872"/>
<evidence type="ECO:0000256" key="2">
    <source>
        <dbReference type="ARBA" id="ARBA00004613"/>
    </source>
</evidence>
<feature type="domain" description="Ig-like" evidence="16">
    <location>
        <begin position="895"/>
        <end position="1030"/>
    </location>
</feature>
<proteinExistence type="predicted"/>
<dbReference type="KEGG" id="hcq:109524872"/>
<evidence type="ECO:0000256" key="8">
    <source>
        <dbReference type="ARBA" id="ARBA00023136"/>
    </source>
</evidence>
<dbReference type="FunFam" id="3.10.250.10:FF:000006">
    <property type="entry name" value="neurotrypsin isoform X2"/>
    <property type="match status" value="4"/>
</dbReference>
<dbReference type="FunFam" id="3.10.250.10:FF:000004">
    <property type="entry name" value="Scavenger receptor cysteine-rich type 1 protein M130"/>
    <property type="match status" value="2"/>
</dbReference>
<feature type="disulfide bond" evidence="11">
    <location>
        <begin position="870"/>
        <end position="934"/>
    </location>
</feature>
<sequence>MISICDGKLLYLTVGFLHLLVWTECYGGDVRLAGHASLRCSGRVEVLHSGTWGTVCDDHWDLTDAQVVCRELECGSALAIRKAEVHFGRAREQIWLDDVQCAGNELSILKCPHRPLGDNNCGHNEDAGVVCSEHVRVSNGSNRCNGRLEVYLDGHWSKVCGELGLPEAKVLCREINCGKPLVSADKLDFGRSLKVSAVKAMCSGNETSISQCSHQAVREHCVDAALSCYDSQPVRLVNGTNRCAGRVEILYLDQWGTVCDDKWGIQEAGVVCREMGCGAPLEVKYKAFFGSGERQTWLDDVECTGQEKSLTECAHRGFGEHDCSHHEDAGVICSETLRLTNGSTPCSGRLEVFHNGEWGKLCGHNWGAKEGNVVCRELNCGGLSKSVEDFGESQLRGYAASCPTGAASFSQCSVRETSEVCRGLSLSCQGTPTLRLVNGTDRCSGRVELYHDGVWGSVCDDSWDIADAQVVCRAMECGTAITAKSGAYFGEGAGTIWLDDVGCVGNESSLSDCPSSAFGDTNCNHGEDASVTCSANIRLINGSGQCSGRVEFHHQGHWWSVFNAQWGLHEAAVVCREMNCGDPVKAAGSFGQSADVGGYKVSCNGRETSLAQCSLREDVRSGHDRAEAAAVQCSGNVRLVGGRHRCAGRVEFYDKGRWGDVCGETWDSSGAAVVCKQLNCGKTHNITTGTEYGHGSGHMWNAQIECGGTESTLAQCPQSSSRERSCNTTSLAGVICSDSLDVRLVNSDIECTGRVEVQYGNTWHSVCDAHWDLAKADVVCERLECGRVVSVHGGAHYGQSVGPVAEASDVCFANATSLEQCSLKGFTGSTCEHERDAGVSCAAKLRLVGGWGGCSGRVEVFHAGQWGTVCDDEWELSAADVVCRQLGCGHAVSAPSAAHFGRGGGPIWLDNVVCEGQELAITHCTHQGFGENNCGHSEDAGVICLGALEKPLIAVSPSAEVRWGENVEFTCTVLTKHVGGTFLLKKLQGSFKLHKYSESEAATFILPRVNFSHQGSYFCEYQKKVDSEIIYYPQGEPMELAVKVSLEKPLISMTTLQVMVIYSPREVSVTRGSGFSLTCSVHSLYAHGTFYLKNTNTNATSAKAAFGHTVLYVAVFEFPNIEDKDQGAYVCLYAVNFSSTTFWATPSTSLYINVVAATSSATVSGIVCGVVLLLLIIVAGYLVWRRRRQHAGTLVQFSNRLGGVGKGDSDDTGNGRLEGGAAAGEGAARSQPADMTAEADNAERVPEDLAGRVCYELEPLVLS</sequence>
<comment type="caution">
    <text evidence="11">Lacks conserved residue(s) required for the propagation of feature annotation.</text>
</comment>
<feature type="transmembrane region" description="Helical" evidence="13">
    <location>
        <begin position="1163"/>
        <end position="1184"/>
    </location>
</feature>
<keyword evidence="3" id="KW-0964">Secreted</keyword>
<feature type="disulfide bond" evidence="11">
    <location>
        <begin position="811"/>
        <end position="821"/>
    </location>
</feature>
<dbReference type="FunFam" id="3.10.250.10:FF:000032">
    <property type="entry name" value="Si:dkey-14d8.20"/>
    <property type="match status" value="1"/>
</dbReference>
<evidence type="ECO:0000256" key="12">
    <source>
        <dbReference type="SAM" id="MobiDB-lite"/>
    </source>
</evidence>
<evidence type="ECO:0000313" key="17">
    <source>
        <dbReference type="Ensembl" id="ENSHCOP00000005863.1"/>
    </source>
</evidence>
<feature type="domain" description="SRCR" evidence="15">
    <location>
        <begin position="845"/>
        <end position="945"/>
    </location>
</feature>
<dbReference type="Proteomes" id="UP000264820">
    <property type="component" value="Unplaced"/>
</dbReference>
<feature type="domain" description="SRCR" evidence="15">
    <location>
        <begin position="30"/>
        <end position="132"/>
    </location>
</feature>
<dbReference type="SMART" id="SM00409">
    <property type="entry name" value="IG"/>
    <property type="match status" value="2"/>
</dbReference>
<feature type="domain" description="SRCR" evidence="15">
    <location>
        <begin position="537"/>
        <end position="634"/>
    </location>
</feature>
<feature type="signal peptide" evidence="14">
    <location>
        <begin position="1"/>
        <end position="27"/>
    </location>
</feature>
<dbReference type="GO" id="GO:0016020">
    <property type="term" value="C:membrane"/>
    <property type="evidence" value="ECO:0007669"/>
    <property type="project" value="UniProtKB-SubCell"/>
</dbReference>
<feature type="domain" description="SRCR" evidence="15">
    <location>
        <begin position="637"/>
        <end position="737"/>
    </location>
</feature>